<evidence type="ECO:0000313" key="3">
    <source>
        <dbReference type="Ensembl" id="ENSEBUP00000019510.1"/>
    </source>
</evidence>
<feature type="region of interest" description="Disordered" evidence="2">
    <location>
        <begin position="475"/>
        <end position="509"/>
    </location>
</feature>
<keyword evidence="4" id="KW-1185">Reference proteome</keyword>
<evidence type="ECO:0000313" key="4">
    <source>
        <dbReference type="Proteomes" id="UP000694388"/>
    </source>
</evidence>
<feature type="coiled-coil region" evidence="1">
    <location>
        <begin position="389"/>
        <end position="463"/>
    </location>
</feature>
<feature type="region of interest" description="Disordered" evidence="2">
    <location>
        <begin position="271"/>
        <end position="330"/>
    </location>
</feature>
<evidence type="ECO:0000256" key="1">
    <source>
        <dbReference type="SAM" id="Coils"/>
    </source>
</evidence>
<dbReference type="Proteomes" id="UP000694388">
    <property type="component" value="Unplaced"/>
</dbReference>
<name>A0A8C4QS77_EPTBU</name>
<dbReference type="Pfam" id="PF25015">
    <property type="entry name" value="RBD_AKAP-17A"/>
    <property type="match status" value="1"/>
</dbReference>
<feature type="compositionally biased region" description="Basic and acidic residues" evidence="2">
    <location>
        <begin position="273"/>
        <end position="330"/>
    </location>
</feature>
<dbReference type="Ensembl" id="ENSEBUT00000020069.1">
    <property type="protein sequence ID" value="ENSEBUP00000019494.1"/>
    <property type="gene ID" value="ENSEBUG00000012117.1"/>
</dbReference>
<proteinExistence type="predicted"/>
<dbReference type="AlphaFoldDB" id="A0A8C4QS77"/>
<accession>A0A8C4QS77</accession>
<feature type="compositionally biased region" description="Low complexity" evidence="2">
    <location>
        <begin position="478"/>
        <end position="489"/>
    </location>
</feature>
<evidence type="ECO:0000256" key="2">
    <source>
        <dbReference type="SAM" id="MobiDB-lite"/>
    </source>
</evidence>
<reference evidence="3" key="1">
    <citation type="submission" date="2025-05" db="UniProtKB">
        <authorList>
            <consortium name="Ensembl"/>
        </authorList>
    </citation>
    <scope>IDENTIFICATION</scope>
</reference>
<keyword evidence="1" id="KW-0175">Coiled coil</keyword>
<sequence length="569" mass="65793">MLEAEEQDAEIEPLCSQLGLFLRPVGKVIIKVSLPAVTEPGQTISNWEVMERLKAMALPSALPVLRVTRTSLTSIRFEAEAGSRSEAAPIAARLDSRVLKLSGLPEALRVRAAAAGPKVDAPSRHDWETFFRESPFTNENEPGERPDTLKIEGLPCRWFATKGESELPNEELILQAFSAYGKIRALDAPCLDPRREEIERRLSGRAFSTFGVGGRLCFVVFVQYEVYAGFERAMTALRGRKLLLRAAAGGPMLQASIKVWFDTTRHLSANSVRQREAERHKLQQEDREKEDAERVKIEEEERKEREDEEKKEQERLQLEEKEHERAERRYAREARRRAREAARREAKRQQRLAQRVLEEERRLLLAQRKLEAIRLLTELLSRAKVDWQHEEQEAARQNELAEVEAERARETRRAERKERRLAKREEALRDLLQQRHKQRHWRREEEEREAKRQQALIRKHRLRSAIAAGALCRKSCCKDSGSSSSSYSPSKHRMSQLPHHSSYTHTHSCSLTTLDPNHSAELSSHCHGNHRQLLCKHHRQFEVNGRSQHHDKPLFHHHWHSGGKATSPP</sequence>
<feature type="region of interest" description="Disordered" evidence="2">
    <location>
        <begin position="544"/>
        <end position="569"/>
    </location>
</feature>
<feature type="compositionally biased region" description="Low complexity" evidence="2">
    <location>
        <begin position="499"/>
        <end position="509"/>
    </location>
</feature>
<dbReference type="GeneTree" id="ENSGT00440000039314"/>
<dbReference type="InterPro" id="IPR056852">
    <property type="entry name" value="AK17A/B"/>
</dbReference>
<organism evidence="3 4">
    <name type="scientific">Eptatretus burgeri</name>
    <name type="common">Inshore hagfish</name>
    <dbReference type="NCBI Taxonomy" id="7764"/>
    <lineage>
        <taxon>Eukaryota</taxon>
        <taxon>Metazoa</taxon>
        <taxon>Chordata</taxon>
        <taxon>Craniata</taxon>
        <taxon>Vertebrata</taxon>
        <taxon>Cyclostomata</taxon>
        <taxon>Myxini</taxon>
        <taxon>Myxiniformes</taxon>
        <taxon>Myxinidae</taxon>
        <taxon>Eptatretinae</taxon>
        <taxon>Eptatretus</taxon>
    </lineage>
</organism>
<dbReference type="PANTHER" id="PTHR12484:SF4">
    <property type="entry name" value="A-KINASE ANCHOR PROTEIN 17A"/>
    <property type="match status" value="1"/>
</dbReference>
<dbReference type="OMA" id="IPACEQN"/>
<protein>
    <submittedName>
        <fullName evidence="3">A kinase (PRKA) anchor protein 17A</fullName>
    </submittedName>
</protein>
<dbReference type="Ensembl" id="ENSEBUT00000020085.1">
    <property type="protein sequence ID" value="ENSEBUP00000019510.1"/>
    <property type="gene ID" value="ENSEBUG00000012117.1"/>
</dbReference>
<dbReference type="PANTHER" id="PTHR12484">
    <property type="entry name" value="B-LYMPHOCYTE ANTIGEN-RELATED"/>
    <property type="match status" value="1"/>
</dbReference>